<gene>
    <name evidence="1" type="ORF">LOK49_LG04G00679</name>
</gene>
<reference evidence="1 2" key="1">
    <citation type="journal article" date="2022" name="Plant J.">
        <title>Chromosome-level genome of Camellia lanceoleosa provides a valuable resource for understanding genome evolution and self-incompatibility.</title>
        <authorList>
            <person name="Gong W."/>
            <person name="Xiao S."/>
            <person name="Wang L."/>
            <person name="Liao Z."/>
            <person name="Chang Y."/>
            <person name="Mo W."/>
            <person name="Hu G."/>
            <person name="Li W."/>
            <person name="Zhao G."/>
            <person name="Zhu H."/>
            <person name="Hu X."/>
            <person name="Ji K."/>
            <person name="Xiang X."/>
            <person name="Song Q."/>
            <person name="Yuan D."/>
            <person name="Jin S."/>
            <person name="Zhang L."/>
        </authorList>
    </citation>
    <scope>NUCLEOTIDE SEQUENCE [LARGE SCALE GENOMIC DNA]</scope>
    <source>
        <strain evidence="1">SQ_2022a</strain>
    </source>
</reference>
<organism evidence="1 2">
    <name type="scientific">Camellia lanceoleosa</name>
    <dbReference type="NCBI Taxonomy" id="1840588"/>
    <lineage>
        <taxon>Eukaryota</taxon>
        <taxon>Viridiplantae</taxon>
        <taxon>Streptophyta</taxon>
        <taxon>Embryophyta</taxon>
        <taxon>Tracheophyta</taxon>
        <taxon>Spermatophyta</taxon>
        <taxon>Magnoliopsida</taxon>
        <taxon>eudicotyledons</taxon>
        <taxon>Gunneridae</taxon>
        <taxon>Pentapetalae</taxon>
        <taxon>asterids</taxon>
        <taxon>Ericales</taxon>
        <taxon>Theaceae</taxon>
        <taxon>Camellia</taxon>
    </lineage>
</organism>
<accession>A0ACC0I225</accession>
<comment type="caution">
    <text evidence="1">The sequence shown here is derived from an EMBL/GenBank/DDBJ whole genome shotgun (WGS) entry which is preliminary data.</text>
</comment>
<dbReference type="Proteomes" id="UP001060215">
    <property type="component" value="Chromosome 2"/>
</dbReference>
<evidence type="ECO:0000313" key="2">
    <source>
        <dbReference type="Proteomes" id="UP001060215"/>
    </source>
</evidence>
<proteinExistence type="predicted"/>
<protein>
    <submittedName>
        <fullName evidence="1">Uncharacterized protein</fullName>
    </submittedName>
</protein>
<keyword evidence="2" id="KW-1185">Reference proteome</keyword>
<sequence length="297" mass="31825">MQSKIKPSMMAIKILVCLVVLISLTNHSHGGTISVYWGQNQNEGSLADACATRNYAIVNVAFLSTFGGGRTPALNLAGHCSNGGCAGLSKDIKACQGGGVKVMLSIGGDSTSYSLSSSDDARKVADYLWNNFLGGQSNTRPLGDAILDGIDFAIIVGSTQYYDDLAKALSSKTNVYLTAAPQCPFPDKWLSASLNTGLFDSVWIQFYNNPVCEYSTSDPNSFKNSWTQWTQSIQAGKLFVGLPASEDAANNGHIPTEVVKSEVLPFVKTSPKYGGIMLWDRYHDKLSGYSDAVKSSV</sequence>
<name>A0ACC0I225_9ERIC</name>
<dbReference type="EMBL" id="CM045759">
    <property type="protein sequence ID" value="KAI8019720.1"/>
    <property type="molecule type" value="Genomic_DNA"/>
</dbReference>
<evidence type="ECO:0000313" key="1">
    <source>
        <dbReference type="EMBL" id="KAI8019720.1"/>
    </source>
</evidence>